<reference evidence="1" key="1">
    <citation type="submission" date="2024-01" db="EMBL/GenBank/DDBJ databases">
        <title>First draft genome sequence data of TA4-1, the type strain of Gram-positive actinobacterium Streptomyces chiangmaiensis.</title>
        <authorList>
            <person name="Yasawong M."/>
            <person name="Nantapong N."/>
        </authorList>
    </citation>
    <scope>NUCLEOTIDE SEQUENCE</scope>
    <source>
        <strain evidence="1">TA4-1</strain>
    </source>
</reference>
<comment type="caution">
    <text evidence="1">The sequence shown here is derived from an EMBL/GenBank/DDBJ whole genome shotgun (WGS) entry which is preliminary data.</text>
</comment>
<dbReference type="EMBL" id="JAYWVC010000181">
    <property type="protein sequence ID" value="MED7826815.1"/>
    <property type="molecule type" value="Genomic_DNA"/>
</dbReference>
<accession>A0ABU7FRT6</accession>
<sequence length="140" mass="15464">MSGLGRTLADGHSHETRWRGDDIDRQVELIEQGAVGRKAAPPREALVQVVEITDDAEAAAHRLAARFGSTERDVLSSPYVWIGTEGEILAAMADHERRWGITRYVVREPALDAAENLITRLHRGSGVASRPSQLTTDRRD</sequence>
<keyword evidence="2" id="KW-1185">Reference proteome</keyword>
<protein>
    <recommendedName>
        <fullName evidence="3">LLM class flavin-dependent oxidoreductase</fullName>
    </recommendedName>
</protein>
<dbReference type="Proteomes" id="UP001333996">
    <property type="component" value="Unassembled WGS sequence"/>
</dbReference>
<dbReference type="RefSeq" id="WP_329511208.1">
    <property type="nucleotide sequence ID" value="NZ_BAAAYZ010000232.1"/>
</dbReference>
<evidence type="ECO:0000313" key="1">
    <source>
        <dbReference type="EMBL" id="MED7826815.1"/>
    </source>
</evidence>
<evidence type="ECO:0000313" key="2">
    <source>
        <dbReference type="Proteomes" id="UP001333996"/>
    </source>
</evidence>
<proteinExistence type="predicted"/>
<name>A0ABU7FRT6_9ACTN</name>
<evidence type="ECO:0008006" key="3">
    <source>
        <dbReference type="Google" id="ProtNLM"/>
    </source>
</evidence>
<organism evidence="1 2">
    <name type="scientific">Streptomyces chiangmaiensis</name>
    <dbReference type="NCBI Taxonomy" id="766497"/>
    <lineage>
        <taxon>Bacteria</taxon>
        <taxon>Bacillati</taxon>
        <taxon>Actinomycetota</taxon>
        <taxon>Actinomycetes</taxon>
        <taxon>Kitasatosporales</taxon>
        <taxon>Streptomycetaceae</taxon>
        <taxon>Streptomyces</taxon>
    </lineage>
</organism>
<gene>
    <name evidence="1" type="ORF">VXC91_33975</name>
</gene>